<dbReference type="AlphaFoldDB" id="A0AAD8E8Z1"/>
<reference evidence="1" key="1">
    <citation type="journal article" date="2023" name="IScience">
        <title>Live-bearing cockroach genome reveals convergent evolutionary mechanisms linked to viviparity in insects and beyond.</title>
        <authorList>
            <person name="Fouks B."/>
            <person name="Harrison M.C."/>
            <person name="Mikhailova A.A."/>
            <person name="Marchal E."/>
            <person name="English S."/>
            <person name="Carruthers M."/>
            <person name="Jennings E.C."/>
            <person name="Chiamaka E.L."/>
            <person name="Frigard R.A."/>
            <person name="Pippel M."/>
            <person name="Attardo G.M."/>
            <person name="Benoit J.B."/>
            <person name="Bornberg-Bauer E."/>
            <person name="Tobe S.S."/>
        </authorList>
    </citation>
    <scope>NUCLEOTIDE SEQUENCE</scope>
    <source>
        <strain evidence="1">Stay&amp;Tobe</strain>
    </source>
</reference>
<proteinExistence type="predicted"/>
<evidence type="ECO:0000313" key="2">
    <source>
        <dbReference type="Proteomes" id="UP001233999"/>
    </source>
</evidence>
<accession>A0AAD8E8Z1</accession>
<name>A0AAD8E8Z1_DIPPU</name>
<keyword evidence="2" id="KW-1185">Reference proteome</keyword>
<feature type="non-terminal residue" evidence="1">
    <location>
        <position position="1"/>
    </location>
</feature>
<dbReference type="Proteomes" id="UP001233999">
    <property type="component" value="Unassembled WGS sequence"/>
</dbReference>
<organism evidence="1 2">
    <name type="scientific">Diploptera punctata</name>
    <name type="common">Pacific beetle cockroach</name>
    <dbReference type="NCBI Taxonomy" id="6984"/>
    <lineage>
        <taxon>Eukaryota</taxon>
        <taxon>Metazoa</taxon>
        <taxon>Ecdysozoa</taxon>
        <taxon>Arthropoda</taxon>
        <taxon>Hexapoda</taxon>
        <taxon>Insecta</taxon>
        <taxon>Pterygota</taxon>
        <taxon>Neoptera</taxon>
        <taxon>Polyneoptera</taxon>
        <taxon>Dictyoptera</taxon>
        <taxon>Blattodea</taxon>
        <taxon>Blaberoidea</taxon>
        <taxon>Blaberidae</taxon>
        <taxon>Diplopterinae</taxon>
        <taxon>Diploptera</taxon>
    </lineage>
</organism>
<dbReference type="EMBL" id="JASPKZ010007957">
    <property type="protein sequence ID" value="KAJ9581306.1"/>
    <property type="molecule type" value="Genomic_DNA"/>
</dbReference>
<sequence length="61" mass="7338">IIHKCLYQFAEIHLISYDSCYKQPFYSKFNLSFRKFSVNSTSNWHQELLQPSIHSNSARRQ</sequence>
<reference evidence="1" key="2">
    <citation type="submission" date="2023-05" db="EMBL/GenBank/DDBJ databases">
        <authorList>
            <person name="Fouks B."/>
        </authorList>
    </citation>
    <scope>NUCLEOTIDE SEQUENCE</scope>
    <source>
        <strain evidence="1">Stay&amp;Tobe</strain>
        <tissue evidence="1">Testes</tissue>
    </source>
</reference>
<protein>
    <submittedName>
        <fullName evidence="1">Uncharacterized protein</fullName>
    </submittedName>
</protein>
<evidence type="ECO:0000313" key="1">
    <source>
        <dbReference type="EMBL" id="KAJ9581306.1"/>
    </source>
</evidence>
<feature type="non-terminal residue" evidence="1">
    <location>
        <position position="61"/>
    </location>
</feature>
<comment type="caution">
    <text evidence="1">The sequence shown here is derived from an EMBL/GenBank/DDBJ whole genome shotgun (WGS) entry which is preliminary data.</text>
</comment>
<gene>
    <name evidence="1" type="ORF">L9F63_023521</name>
</gene>